<dbReference type="RefSeq" id="WP_004607988.1">
    <property type="nucleotide sequence ID" value="NZ_CP036170.1"/>
</dbReference>
<dbReference type="HOGENOM" id="CLU_120480_0_0_9"/>
<reference evidence="1 2" key="1">
    <citation type="journal article" date="2019" name="Appl. Environ. Microbiol.">
        <title>Clostridium scindens ATCC 35704: integration of nutritional requirements, the complete genome sequence, and global transcriptional responses to bile acids.</title>
        <authorList>
            <person name="Devendran S."/>
            <person name="Shrestha R."/>
            <person name="Alves J.M.P."/>
            <person name="Wolf P.G."/>
            <person name="Ly L."/>
            <person name="Hernandez A.G."/>
            <person name="Mendez-Garcia C."/>
            <person name="Inboden A."/>
            <person name="Wiley J."/>
            <person name="Paul O."/>
            <person name="Allen A."/>
            <person name="Springer E."/>
            <person name="Wright C.L."/>
            <person name="Fields C.J."/>
            <person name="Daniel S.L."/>
            <person name="Ridlon J.M."/>
        </authorList>
    </citation>
    <scope>NUCLEOTIDE SEQUENCE [LARGE SCALE GENOMIC DNA]</scope>
    <source>
        <strain evidence="1 2">ATCC 35704</strain>
    </source>
</reference>
<accession>B0NIG7</accession>
<sequence>MIDLDTYPIFSSHHSNLRKLSLDDGKGQKIYMTQSTRDAVNFDAVKKEYIKSLGLSKVPSSNDALFDDGRGLLVFVEFKNGFISRKKKLEIWKKLYDSTLIFADITSTGISYMRSNMKYILVYNETVNQDNDLDEDLKKKRKTAVQPSPAFDAFAKNVGKYANEEYVCFGLIIFQNYCFKEVHTYTETEFDAYLSTL</sequence>
<dbReference type="STRING" id="411468.CLOSCI_03286"/>
<gene>
    <name evidence="1" type="ORF">HDCHBGLK_01824</name>
</gene>
<dbReference type="EMBL" id="CP036170">
    <property type="protein sequence ID" value="QBF74422.1"/>
    <property type="molecule type" value="Genomic_DNA"/>
</dbReference>
<organism evidence="1 2">
    <name type="scientific">Clostridium scindens (strain ATCC 35704 / DSM 5676 / VPI 13733 / 19)</name>
    <dbReference type="NCBI Taxonomy" id="411468"/>
    <lineage>
        <taxon>Bacteria</taxon>
        <taxon>Bacillati</taxon>
        <taxon>Bacillota</taxon>
        <taxon>Clostridia</taxon>
        <taxon>Lachnospirales</taxon>
        <taxon>Lachnospiraceae</taxon>
    </lineage>
</organism>
<evidence type="ECO:0000313" key="1">
    <source>
        <dbReference type="EMBL" id="QBF74422.1"/>
    </source>
</evidence>
<dbReference type="eggNOG" id="ENOG50332MS">
    <property type="taxonomic scope" value="Bacteria"/>
</dbReference>
<evidence type="ECO:0000313" key="2">
    <source>
        <dbReference type="Proteomes" id="UP000289664"/>
    </source>
</evidence>
<dbReference type="OrthoDB" id="9788602at2"/>
<name>B0NIG7_CLOS5</name>
<dbReference type="AlphaFoldDB" id="B0NIG7"/>
<proteinExistence type="predicted"/>
<keyword evidence="2" id="KW-1185">Reference proteome</keyword>
<dbReference type="Proteomes" id="UP000289664">
    <property type="component" value="Chromosome"/>
</dbReference>
<protein>
    <submittedName>
        <fullName evidence="1">Uncharacterized protein</fullName>
    </submittedName>
</protein>
<dbReference type="KEGG" id="csci:HDCHBGLK_01824"/>
<dbReference type="GeneID" id="62696035"/>